<gene>
    <name evidence="1" type="ORF">LCGC14_2507160</name>
</gene>
<protein>
    <submittedName>
        <fullName evidence="1">Uncharacterized protein</fullName>
    </submittedName>
</protein>
<evidence type="ECO:0000313" key="1">
    <source>
        <dbReference type="EMBL" id="KKL15284.1"/>
    </source>
</evidence>
<sequence length="91" mass="10470">AEMADREFRPGSSDTLCQRRRLLEIWSKRPAATDTAEDIARKWLGQFDCNCVYEALCSLLEEGLIHKYISGGQTFYFLKNYSEIKRQAMGA</sequence>
<dbReference type="AlphaFoldDB" id="A0A0F9B090"/>
<dbReference type="EMBL" id="LAZR01040120">
    <property type="protein sequence ID" value="KKL15284.1"/>
    <property type="molecule type" value="Genomic_DNA"/>
</dbReference>
<proteinExistence type="predicted"/>
<name>A0A0F9B090_9ZZZZ</name>
<feature type="non-terminal residue" evidence="1">
    <location>
        <position position="1"/>
    </location>
</feature>
<accession>A0A0F9B090</accession>
<organism evidence="1">
    <name type="scientific">marine sediment metagenome</name>
    <dbReference type="NCBI Taxonomy" id="412755"/>
    <lineage>
        <taxon>unclassified sequences</taxon>
        <taxon>metagenomes</taxon>
        <taxon>ecological metagenomes</taxon>
    </lineage>
</organism>
<comment type="caution">
    <text evidence="1">The sequence shown here is derived from an EMBL/GenBank/DDBJ whole genome shotgun (WGS) entry which is preliminary data.</text>
</comment>
<reference evidence="1" key="1">
    <citation type="journal article" date="2015" name="Nature">
        <title>Complex archaea that bridge the gap between prokaryotes and eukaryotes.</title>
        <authorList>
            <person name="Spang A."/>
            <person name="Saw J.H."/>
            <person name="Jorgensen S.L."/>
            <person name="Zaremba-Niedzwiedzka K."/>
            <person name="Martijn J."/>
            <person name="Lind A.E."/>
            <person name="van Eijk R."/>
            <person name="Schleper C."/>
            <person name="Guy L."/>
            <person name="Ettema T.J."/>
        </authorList>
    </citation>
    <scope>NUCLEOTIDE SEQUENCE</scope>
</reference>